<evidence type="ECO:0000256" key="3">
    <source>
        <dbReference type="ARBA" id="ARBA00022989"/>
    </source>
</evidence>
<feature type="transmembrane region" description="Helical" evidence="6">
    <location>
        <begin position="273"/>
        <end position="291"/>
    </location>
</feature>
<organism evidence="8 9">
    <name type="scientific">Sphaerochaeta pleomorpha (strain ATCC BAA-1885 / DSM 22778 / Grapes)</name>
    <dbReference type="NCBI Taxonomy" id="158190"/>
    <lineage>
        <taxon>Bacteria</taxon>
        <taxon>Pseudomonadati</taxon>
        <taxon>Spirochaetota</taxon>
        <taxon>Spirochaetia</taxon>
        <taxon>Spirochaetales</taxon>
        <taxon>Sphaerochaetaceae</taxon>
        <taxon>Sphaerochaeta</taxon>
    </lineage>
</organism>
<dbReference type="PANTHER" id="PTHR31102:SF1">
    <property type="entry name" value="CATION_H+ EXCHANGER DOMAIN-CONTAINING PROTEIN"/>
    <property type="match status" value="1"/>
</dbReference>
<dbReference type="Pfam" id="PF00999">
    <property type="entry name" value="Na_H_Exchanger"/>
    <property type="match status" value="1"/>
</dbReference>
<dbReference type="Gene3D" id="1.20.1530.20">
    <property type="match status" value="1"/>
</dbReference>
<dbReference type="Proteomes" id="UP000005632">
    <property type="component" value="Chromosome"/>
</dbReference>
<evidence type="ECO:0000256" key="1">
    <source>
        <dbReference type="ARBA" id="ARBA00004141"/>
    </source>
</evidence>
<dbReference type="RefSeq" id="WP_014270903.1">
    <property type="nucleotide sequence ID" value="NC_016633.1"/>
</dbReference>
<dbReference type="STRING" id="158190.SpiGrapes_2286"/>
<evidence type="ECO:0000256" key="5">
    <source>
        <dbReference type="SAM" id="MobiDB-lite"/>
    </source>
</evidence>
<name>G8QSD2_SPHPG</name>
<feature type="transmembrane region" description="Helical" evidence="6">
    <location>
        <begin position="303"/>
        <end position="321"/>
    </location>
</feature>
<keyword evidence="9" id="KW-1185">Reference proteome</keyword>
<feature type="transmembrane region" description="Helical" evidence="6">
    <location>
        <begin position="333"/>
        <end position="358"/>
    </location>
</feature>
<dbReference type="InterPro" id="IPR038770">
    <property type="entry name" value="Na+/solute_symporter_sf"/>
</dbReference>
<evidence type="ECO:0000256" key="2">
    <source>
        <dbReference type="ARBA" id="ARBA00022692"/>
    </source>
</evidence>
<feature type="transmembrane region" description="Helical" evidence="6">
    <location>
        <begin position="30"/>
        <end position="49"/>
    </location>
</feature>
<keyword evidence="4 6" id="KW-0472">Membrane</keyword>
<dbReference type="EMBL" id="CP003155">
    <property type="protein sequence ID" value="AEV30062.1"/>
    <property type="molecule type" value="Genomic_DNA"/>
</dbReference>
<feature type="transmembrane region" description="Helical" evidence="6">
    <location>
        <begin position="116"/>
        <end position="137"/>
    </location>
</feature>
<evidence type="ECO:0000259" key="7">
    <source>
        <dbReference type="Pfam" id="PF00999"/>
    </source>
</evidence>
<dbReference type="HOGENOM" id="CLU_018415_1_0_12"/>
<feature type="transmembrane region" description="Helical" evidence="6">
    <location>
        <begin position="364"/>
        <end position="387"/>
    </location>
</feature>
<dbReference type="eggNOG" id="COG0025">
    <property type="taxonomic scope" value="Bacteria"/>
</dbReference>
<dbReference type="GO" id="GO:0016020">
    <property type="term" value="C:membrane"/>
    <property type="evidence" value="ECO:0007669"/>
    <property type="project" value="UniProtKB-SubCell"/>
</dbReference>
<protein>
    <submittedName>
        <fullName evidence="8">NhaP-type Na+(K+)/H+ antiporter</fullName>
    </submittedName>
</protein>
<proteinExistence type="predicted"/>
<accession>G8QSD2</accession>
<feature type="transmembrane region" description="Helical" evidence="6">
    <location>
        <begin position="219"/>
        <end position="236"/>
    </location>
</feature>
<dbReference type="AlphaFoldDB" id="G8QSD2"/>
<feature type="transmembrane region" description="Helical" evidence="6">
    <location>
        <begin position="87"/>
        <end position="110"/>
    </location>
</feature>
<keyword evidence="2 6" id="KW-0812">Transmembrane</keyword>
<feature type="transmembrane region" description="Helical" evidence="6">
    <location>
        <begin position="6"/>
        <end position="23"/>
    </location>
</feature>
<sequence>MLQLSQLFIIIIAGGYLSGKLFSKMKFPSILGMVLFGIACSFFLTPYTPSVLWDITPFLKSFALIVILLRAGLGLKKSTLKKVGKTAIAMSFIPCLTEGASLLFLFHFFFGFSWQVSGLTGFMLAAVSPAVVVPSMLDIQSKISEEQQIVPTIILAGASVDDVFAITLFSVFLGLARSGSVHIIKSILSIPISIAIGITAGIAIGLLLTLLFKKHYTDIRATEKTLILLVCGSFLVQVGDTFHFAALVGLMTIGFILLEKFEPAAHELSAKLSKIWIFAEITLFVIIGYSVDITTVSQAGLKSAAVILLGLVFRSLGVLLATSFSTLNWKQRLFCMIAYIPKATVQAALGGVALSYGLAEGQQILAIAVVSILMTAPLGLFGIRFFGPRLLKEGSPRAKEEKLPVSRLTESGTTVQ</sequence>
<evidence type="ECO:0000256" key="6">
    <source>
        <dbReference type="SAM" id="Phobius"/>
    </source>
</evidence>
<evidence type="ECO:0000256" key="4">
    <source>
        <dbReference type="ARBA" id="ARBA00023136"/>
    </source>
</evidence>
<feature type="region of interest" description="Disordered" evidence="5">
    <location>
        <begin position="397"/>
        <end position="416"/>
    </location>
</feature>
<dbReference type="InterPro" id="IPR006153">
    <property type="entry name" value="Cation/H_exchanger_TM"/>
</dbReference>
<comment type="subcellular location">
    <subcellularLocation>
        <location evidence="1">Membrane</location>
        <topology evidence="1">Multi-pass membrane protein</topology>
    </subcellularLocation>
</comment>
<evidence type="ECO:0000313" key="8">
    <source>
        <dbReference type="EMBL" id="AEV30062.1"/>
    </source>
</evidence>
<dbReference type="OrthoDB" id="9790604at2"/>
<feature type="domain" description="Cation/H+ exchanger transmembrane" evidence="7">
    <location>
        <begin position="15"/>
        <end position="377"/>
    </location>
</feature>
<dbReference type="GO" id="GO:1902600">
    <property type="term" value="P:proton transmembrane transport"/>
    <property type="evidence" value="ECO:0007669"/>
    <property type="project" value="InterPro"/>
</dbReference>
<dbReference type="PANTHER" id="PTHR31102">
    <property type="match status" value="1"/>
</dbReference>
<dbReference type="KEGG" id="sgp:SpiGrapes_2286"/>
<keyword evidence="3 6" id="KW-1133">Transmembrane helix</keyword>
<gene>
    <name evidence="8" type="ordered locus">SpiGrapes_2286</name>
</gene>
<dbReference type="GO" id="GO:0015297">
    <property type="term" value="F:antiporter activity"/>
    <property type="evidence" value="ECO:0007669"/>
    <property type="project" value="InterPro"/>
</dbReference>
<dbReference type="InterPro" id="IPR051843">
    <property type="entry name" value="CPA1_transporter"/>
</dbReference>
<evidence type="ECO:0000313" key="9">
    <source>
        <dbReference type="Proteomes" id="UP000005632"/>
    </source>
</evidence>
<feature type="transmembrane region" description="Helical" evidence="6">
    <location>
        <begin position="55"/>
        <end position="75"/>
    </location>
</feature>
<reference evidence="8 9" key="1">
    <citation type="submission" date="2011-11" db="EMBL/GenBank/DDBJ databases">
        <title>Complete sequence of Spirochaeta sp. grapes.</title>
        <authorList>
            <consortium name="US DOE Joint Genome Institute"/>
            <person name="Lucas S."/>
            <person name="Han J."/>
            <person name="Lapidus A."/>
            <person name="Cheng J.-F."/>
            <person name="Goodwin L."/>
            <person name="Pitluck S."/>
            <person name="Peters L."/>
            <person name="Ovchinnikova G."/>
            <person name="Munk A.C."/>
            <person name="Detter J.C."/>
            <person name="Han C."/>
            <person name="Tapia R."/>
            <person name="Land M."/>
            <person name="Hauser L."/>
            <person name="Kyrpides N."/>
            <person name="Ivanova N."/>
            <person name="Pagani I."/>
            <person name="Ritalahtilisa K."/>
            <person name="Loeffler F."/>
            <person name="Woyke T."/>
        </authorList>
    </citation>
    <scope>NUCLEOTIDE SEQUENCE [LARGE SCALE GENOMIC DNA]</scope>
    <source>
        <strain evidence="9">ATCC BAA-1885 / DSM 22778 / Grapes</strain>
    </source>
</reference>
<feature type="transmembrane region" description="Helical" evidence="6">
    <location>
        <begin position="187"/>
        <end position="212"/>
    </location>
</feature>
<feature type="transmembrane region" description="Helical" evidence="6">
    <location>
        <begin position="149"/>
        <end position="175"/>
    </location>
</feature>